<name>A0A8K1CCU6_PYTOL</name>
<keyword evidence="4" id="KW-0732">Signal</keyword>
<evidence type="ECO:0000313" key="5">
    <source>
        <dbReference type="EMBL" id="TMW60892.1"/>
    </source>
</evidence>
<keyword evidence="3" id="KW-1133">Transmembrane helix</keyword>
<evidence type="ECO:0000256" key="4">
    <source>
        <dbReference type="SAM" id="SignalP"/>
    </source>
</evidence>
<evidence type="ECO:0000313" key="6">
    <source>
        <dbReference type="Proteomes" id="UP000794436"/>
    </source>
</evidence>
<accession>A0A8K1CCU6</accession>
<protein>
    <submittedName>
        <fullName evidence="5">Uncharacterized protein</fullName>
    </submittedName>
</protein>
<keyword evidence="1" id="KW-0175">Coiled coil</keyword>
<dbReference type="AlphaFoldDB" id="A0A8K1CCU6"/>
<feature type="region of interest" description="Disordered" evidence="2">
    <location>
        <begin position="400"/>
        <end position="436"/>
    </location>
</feature>
<gene>
    <name evidence="5" type="ORF">Poli38472_000934</name>
</gene>
<evidence type="ECO:0000256" key="1">
    <source>
        <dbReference type="SAM" id="Coils"/>
    </source>
</evidence>
<evidence type="ECO:0000256" key="2">
    <source>
        <dbReference type="SAM" id="MobiDB-lite"/>
    </source>
</evidence>
<evidence type="ECO:0000256" key="3">
    <source>
        <dbReference type="SAM" id="Phobius"/>
    </source>
</evidence>
<dbReference type="OrthoDB" id="71691at2759"/>
<feature type="transmembrane region" description="Helical" evidence="3">
    <location>
        <begin position="368"/>
        <end position="390"/>
    </location>
</feature>
<sequence length="436" mass="46856">MVSVRSIARVLLVATLASSAVSMAAADDVVKTEPKVATQTEESCLAPSVVAQLETQLDELKQTNAEWAVKLEAATGAWETEKALLVEKIAEKESTHEAATQALAVAKTDAEAKLVAVEATLKEGQSEHMEALSALQKQVAALEATVAELKKQLSSEKETVVQRNAEVSEARAKLAKVSTQVKSLERDVAQSRKNNAALRDELAKMDEKLTMAALLSSYYDEGVVLASKTVTALQEQIAQAQNGTSSLSEVLTTIEDTKKTILESTDKLYAEHLAATLDPVIADLRTATEPYVTEYRPVVEAELTKAQQAVADLYEVGVARAHATRGDAVTLLKQNESVAPYAQTIVDGSLVILALPIAFFAIRLALRFVWWVLSTVLCVATFGFCCGKCAKKRSKLKRKMSRKQLTTAAKPAAPAASTQSLNGNGSATRRATKKNK</sequence>
<feature type="signal peptide" evidence="4">
    <location>
        <begin position="1"/>
        <end position="26"/>
    </location>
</feature>
<feature type="chain" id="PRO_5035452030" evidence="4">
    <location>
        <begin position="27"/>
        <end position="436"/>
    </location>
</feature>
<proteinExistence type="predicted"/>
<keyword evidence="3" id="KW-0472">Membrane</keyword>
<dbReference type="Proteomes" id="UP000794436">
    <property type="component" value="Unassembled WGS sequence"/>
</dbReference>
<keyword evidence="3" id="KW-0812">Transmembrane</keyword>
<keyword evidence="6" id="KW-1185">Reference proteome</keyword>
<comment type="caution">
    <text evidence="5">The sequence shown here is derived from an EMBL/GenBank/DDBJ whole genome shotgun (WGS) entry which is preliminary data.</text>
</comment>
<dbReference type="EMBL" id="SPLM01000108">
    <property type="protein sequence ID" value="TMW60892.1"/>
    <property type="molecule type" value="Genomic_DNA"/>
</dbReference>
<organism evidence="5 6">
    <name type="scientific">Pythium oligandrum</name>
    <name type="common">Mycoparasitic fungus</name>
    <dbReference type="NCBI Taxonomy" id="41045"/>
    <lineage>
        <taxon>Eukaryota</taxon>
        <taxon>Sar</taxon>
        <taxon>Stramenopiles</taxon>
        <taxon>Oomycota</taxon>
        <taxon>Peronosporomycetes</taxon>
        <taxon>Pythiales</taxon>
        <taxon>Pythiaceae</taxon>
        <taxon>Pythium</taxon>
    </lineage>
</organism>
<feature type="coiled-coil region" evidence="1">
    <location>
        <begin position="107"/>
        <end position="208"/>
    </location>
</feature>
<feature type="compositionally biased region" description="Polar residues" evidence="2">
    <location>
        <begin position="417"/>
        <end position="429"/>
    </location>
</feature>
<reference evidence="5" key="1">
    <citation type="submission" date="2019-03" db="EMBL/GenBank/DDBJ databases">
        <title>Long read genome sequence of the mycoparasitic Pythium oligandrum ATCC 38472 isolated from sugarbeet rhizosphere.</title>
        <authorList>
            <person name="Gaulin E."/>
        </authorList>
    </citation>
    <scope>NUCLEOTIDE SEQUENCE</scope>
    <source>
        <strain evidence="5">ATCC 38472_TT</strain>
    </source>
</reference>
<dbReference type="Gene3D" id="1.20.5.170">
    <property type="match status" value="1"/>
</dbReference>